<accession>A0ABR2HJQ3</accession>
<reference evidence="2 3" key="1">
    <citation type="journal article" date="2024" name="IMA Fungus">
        <title>Apiospora arundinis, a panoply of carbohydrate-active enzymes and secondary metabolites.</title>
        <authorList>
            <person name="Sorensen T."/>
            <person name="Petersen C."/>
            <person name="Muurmann A.T."/>
            <person name="Christiansen J.V."/>
            <person name="Brundto M.L."/>
            <person name="Overgaard C.K."/>
            <person name="Boysen A.T."/>
            <person name="Wollenberg R.D."/>
            <person name="Larsen T.O."/>
            <person name="Sorensen J.L."/>
            <person name="Nielsen K.L."/>
            <person name="Sondergaard T.E."/>
        </authorList>
    </citation>
    <scope>NUCLEOTIDE SEQUENCE [LARGE SCALE GENOMIC DNA]</scope>
    <source>
        <strain evidence="2 3">AAU 773</strain>
    </source>
</reference>
<feature type="compositionally biased region" description="Basic and acidic residues" evidence="1">
    <location>
        <begin position="74"/>
        <end position="85"/>
    </location>
</feature>
<gene>
    <name evidence="2" type="ORF">PGQ11_014911</name>
</gene>
<organism evidence="2 3">
    <name type="scientific">Apiospora arundinis</name>
    <dbReference type="NCBI Taxonomy" id="335852"/>
    <lineage>
        <taxon>Eukaryota</taxon>
        <taxon>Fungi</taxon>
        <taxon>Dikarya</taxon>
        <taxon>Ascomycota</taxon>
        <taxon>Pezizomycotina</taxon>
        <taxon>Sordariomycetes</taxon>
        <taxon>Xylariomycetidae</taxon>
        <taxon>Amphisphaeriales</taxon>
        <taxon>Apiosporaceae</taxon>
        <taxon>Apiospora</taxon>
    </lineage>
</organism>
<feature type="compositionally biased region" description="Polar residues" evidence="1">
    <location>
        <begin position="121"/>
        <end position="137"/>
    </location>
</feature>
<keyword evidence="3" id="KW-1185">Reference proteome</keyword>
<feature type="compositionally biased region" description="Polar residues" evidence="1">
    <location>
        <begin position="54"/>
        <end position="69"/>
    </location>
</feature>
<feature type="compositionally biased region" description="Acidic residues" evidence="1">
    <location>
        <begin position="22"/>
        <end position="32"/>
    </location>
</feature>
<evidence type="ECO:0000313" key="2">
    <source>
        <dbReference type="EMBL" id="KAK8848431.1"/>
    </source>
</evidence>
<dbReference type="EMBL" id="JAPCWZ010000010">
    <property type="protein sequence ID" value="KAK8848431.1"/>
    <property type="molecule type" value="Genomic_DNA"/>
</dbReference>
<feature type="compositionally biased region" description="Basic residues" evidence="1">
    <location>
        <begin position="91"/>
        <end position="104"/>
    </location>
</feature>
<proteinExistence type="predicted"/>
<protein>
    <submittedName>
        <fullName evidence="2">Uncharacterized protein</fullName>
    </submittedName>
</protein>
<comment type="caution">
    <text evidence="2">The sequence shown here is derived from an EMBL/GenBank/DDBJ whole genome shotgun (WGS) entry which is preliminary data.</text>
</comment>
<feature type="compositionally biased region" description="Basic and acidic residues" evidence="1">
    <location>
        <begin position="42"/>
        <end position="53"/>
    </location>
</feature>
<evidence type="ECO:0000256" key="1">
    <source>
        <dbReference type="SAM" id="MobiDB-lite"/>
    </source>
</evidence>
<evidence type="ECO:0000313" key="3">
    <source>
        <dbReference type="Proteomes" id="UP001390339"/>
    </source>
</evidence>
<dbReference type="Proteomes" id="UP001390339">
    <property type="component" value="Unassembled WGS sequence"/>
</dbReference>
<sequence>MASSKKRGKQPAQAIPSSRVEEIEEDSGDEVETTTRPTGHPVPEDPSRDRGDSSKTTTQGPEEPLSQQALLELLQRRVAELEKQQVPKAQKTSRRTHKTVKHPKASPPPQKRPRDPPETPSESSGDSSAVDTTSTDGPTPPLPGDQSDSSDNERDLSKIVKFTHDKLSASFTRAKWDS</sequence>
<feature type="region of interest" description="Disordered" evidence="1">
    <location>
        <begin position="1"/>
        <end position="157"/>
    </location>
</feature>
<name>A0ABR2HJQ3_9PEZI</name>